<name>A0A7T7AJK7_9BURK</name>
<dbReference type="Proteomes" id="UP000596205">
    <property type="component" value="Chromosome 2"/>
</dbReference>
<organism evidence="1 2">
    <name type="scientific">Burkholderia anthina</name>
    <dbReference type="NCBI Taxonomy" id="179879"/>
    <lineage>
        <taxon>Bacteria</taxon>
        <taxon>Pseudomonadati</taxon>
        <taxon>Pseudomonadota</taxon>
        <taxon>Betaproteobacteria</taxon>
        <taxon>Burkholderiales</taxon>
        <taxon>Burkholderiaceae</taxon>
        <taxon>Burkholderia</taxon>
        <taxon>Burkholderia cepacia complex</taxon>
    </lineage>
</organism>
<accession>A0A7T7AJK7</accession>
<dbReference type="AlphaFoldDB" id="A0A7T7AJK7"/>
<protein>
    <submittedName>
        <fullName evidence="1">Uncharacterized protein</fullName>
    </submittedName>
</protein>
<evidence type="ECO:0000313" key="1">
    <source>
        <dbReference type="EMBL" id="QQK05010.1"/>
    </source>
</evidence>
<gene>
    <name evidence="1" type="ORF">JFN94_27270</name>
</gene>
<dbReference type="RefSeq" id="WP_199568859.1">
    <property type="nucleotide sequence ID" value="NZ_CADEPR010000001.1"/>
</dbReference>
<dbReference type="EMBL" id="CP066770">
    <property type="protein sequence ID" value="QQK05010.1"/>
    <property type="molecule type" value="Genomic_DNA"/>
</dbReference>
<sequence>MHRNREFWIVGICGGRPEVGHFEFGLKYEELHFEFFARLFAVVGPDFDLSAALSESDRAFGSYILMRTASWLTFKESRASFLIEKEVDQADRIQWFAYVIAQYRGRIDAPLSASSLHTLQARHSGPRCVWLGVRRSPVFVGQATMRENIVHYIAPAFEDVTPMLAGPGEFEAATRGAEPLARSLSDRRLRGRTSMSNTNDACWTRRRWHSG</sequence>
<proteinExistence type="predicted"/>
<reference evidence="1 2" key="1">
    <citation type="submission" date="2020-12" db="EMBL/GenBank/DDBJ databases">
        <title>Complete genome sequence of Burkholderia anthina BJQ0011.</title>
        <authorList>
            <person name="Xu Y."/>
        </authorList>
    </citation>
    <scope>NUCLEOTIDE SEQUENCE [LARGE SCALE GENOMIC DNA]</scope>
    <source>
        <strain evidence="1 2">BJQ0011</strain>
    </source>
</reference>
<evidence type="ECO:0000313" key="2">
    <source>
        <dbReference type="Proteomes" id="UP000596205"/>
    </source>
</evidence>
<dbReference type="KEGG" id="bann:JFN94_27270"/>